<dbReference type="AlphaFoldDB" id="A0A3N0CLQ6"/>
<keyword evidence="2" id="KW-1185">Reference proteome</keyword>
<proteinExistence type="predicted"/>
<sequence length="86" mass="9475">MSSEYGTPCIWVMGADDLIAQPSMDVAIRLSQEMNAAYGRYLIEKDIDHDPLMPIAWAVPTTFEIQGVTPPVTDTSERDLLDGSES</sequence>
<comment type="caution">
    <text evidence="1">The sequence shown here is derived from an EMBL/GenBank/DDBJ whole genome shotgun (WGS) entry which is preliminary data.</text>
</comment>
<accession>A0A3N0CLQ6</accession>
<dbReference type="EMBL" id="RJSE01000005">
    <property type="protein sequence ID" value="RNL64397.1"/>
    <property type="molecule type" value="Genomic_DNA"/>
</dbReference>
<gene>
    <name evidence="1" type="ORF">EFK50_07690</name>
</gene>
<protein>
    <submittedName>
        <fullName evidence="1">Uncharacterized protein</fullName>
    </submittedName>
</protein>
<reference evidence="1 2" key="1">
    <citation type="submission" date="2018-11" db="EMBL/GenBank/DDBJ databases">
        <authorList>
            <person name="Li F."/>
        </authorList>
    </citation>
    <scope>NUCLEOTIDE SEQUENCE [LARGE SCALE GENOMIC DNA]</scope>
    <source>
        <strain evidence="1 2">Gsoil 097</strain>
    </source>
</reference>
<dbReference type="Proteomes" id="UP000267128">
    <property type="component" value="Unassembled WGS sequence"/>
</dbReference>
<evidence type="ECO:0000313" key="2">
    <source>
        <dbReference type="Proteomes" id="UP000267128"/>
    </source>
</evidence>
<dbReference type="RefSeq" id="WP_123226974.1">
    <property type="nucleotide sequence ID" value="NZ_RJSE01000005.1"/>
</dbReference>
<organism evidence="1 2">
    <name type="scientific">Nocardioides marmoriginsengisoli</name>
    <dbReference type="NCBI Taxonomy" id="661483"/>
    <lineage>
        <taxon>Bacteria</taxon>
        <taxon>Bacillati</taxon>
        <taxon>Actinomycetota</taxon>
        <taxon>Actinomycetes</taxon>
        <taxon>Propionibacteriales</taxon>
        <taxon>Nocardioidaceae</taxon>
        <taxon>Nocardioides</taxon>
    </lineage>
</organism>
<name>A0A3N0CLQ6_9ACTN</name>
<evidence type="ECO:0000313" key="1">
    <source>
        <dbReference type="EMBL" id="RNL64397.1"/>
    </source>
</evidence>